<sequence length="272" mass="28980">MQRLPADVRRGQLIEAALAVTAQQGLAALTIRNVAEAAGVSLGVVHYHFEHKEELLTEMGQCLILEISEAMRLAFSQLVGPLELRGIAGLRELLGAGIRGLWPIIEASPDHQLLTYEITAQALRQRGAGNDSAGAIAARQYRTMDTEAVAFLDLCAHRAGVTWSTPVDQVARFALAALDGLVLRWLVDRDSGATLTALDDLVQIIATKARQDCSPKHHPETVGDPCNRTASPQPSNSACRHAPIGNGTCSGTEPAGLLPRCPRSGMNTSASL</sequence>
<dbReference type="PROSITE" id="PS50977">
    <property type="entry name" value="HTH_TETR_2"/>
    <property type="match status" value="1"/>
</dbReference>
<dbReference type="PANTHER" id="PTHR30055">
    <property type="entry name" value="HTH-TYPE TRANSCRIPTIONAL REGULATOR RUTR"/>
    <property type="match status" value="1"/>
</dbReference>
<dbReference type="GO" id="GO:0000976">
    <property type="term" value="F:transcription cis-regulatory region binding"/>
    <property type="evidence" value="ECO:0007669"/>
    <property type="project" value="TreeGrafter"/>
</dbReference>
<organism evidence="7 8">
    <name type="scientific">Rhodococcus wratislaviensis</name>
    <name type="common">Tsukamurella wratislaviensis</name>
    <dbReference type="NCBI Taxonomy" id="44752"/>
    <lineage>
        <taxon>Bacteria</taxon>
        <taxon>Bacillati</taxon>
        <taxon>Actinomycetota</taxon>
        <taxon>Actinomycetes</taxon>
        <taxon>Mycobacteriales</taxon>
        <taxon>Nocardiaceae</taxon>
        <taxon>Rhodococcus</taxon>
    </lineage>
</organism>
<name>A0AB38FD55_RHOWR</name>
<feature type="compositionally biased region" description="Polar residues" evidence="5">
    <location>
        <begin position="228"/>
        <end position="238"/>
    </location>
</feature>
<proteinExistence type="predicted"/>
<protein>
    <submittedName>
        <fullName evidence="7">TetR family transcriptional regulator</fullName>
    </submittedName>
</protein>
<dbReference type="SUPFAM" id="SSF46689">
    <property type="entry name" value="Homeodomain-like"/>
    <property type="match status" value="1"/>
</dbReference>
<reference evidence="7 8" key="1">
    <citation type="submission" date="2018-06" db="EMBL/GenBank/DDBJ databases">
        <authorList>
            <consortium name="Pathogen Informatics"/>
            <person name="Doyle S."/>
        </authorList>
    </citation>
    <scope>NUCLEOTIDE SEQUENCE [LARGE SCALE GENOMIC DNA]</scope>
    <source>
        <strain evidence="7 8">NCTC13229</strain>
    </source>
</reference>
<feature type="compositionally biased region" description="Basic and acidic residues" evidence="5">
    <location>
        <begin position="212"/>
        <end position="221"/>
    </location>
</feature>
<comment type="caution">
    <text evidence="7">The sequence shown here is derived from an EMBL/GenBank/DDBJ whole genome shotgun (WGS) entry which is preliminary data.</text>
</comment>
<dbReference type="InterPro" id="IPR001647">
    <property type="entry name" value="HTH_TetR"/>
</dbReference>
<dbReference type="InterPro" id="IPR036271">
    <property type="entry name" value="Tet_transcr_reg_TetR-rel_C_sf"/>
</dbReference>
<keyword evidence="1" id="KW-0805">Transcription regulation</keyword>
<dbReference type="AlphaFoldDB" id="A0AB38FD55"/>
<gene>
    <name evidence="7" type="primary">envR</name>
    <name evidence="7" type="ORF">NCTC13229_03049</name>
</gene>
<dbReference type="InterPro" id="IPR009057">
    <property type="entry name" value="Homeodomain-like_sf"/>
</dbReference>
<dbReference type="Gene3D" id="1.10.357.10">
    <property type="entry name" value="Tetracycline Repressor, domain 2"/>
    <property type="match status" value="1"/>
</dbReference>
<feature type="region of interest" description="Disordered" evidence="5">
    <location>
        <begin position="212"/>
        <end position="238"/>
    </location>
</feature>
<dbReference type="GO" id="GO:0003700">
    <property type="term" value="F:DNA-binding transcription factor activity"/>
    <property type="evidence" value="ECO:0007669"/>
    <property type="project" value="TreeGrafter"/>
</dbReference>
<dbReference type="Proteomes" id="UP000251211">
    <property type="component" value="Unassembled WGS sequence"/>
</dbReference>
<feature type="domain" description="HTH tetR-type" evidence="6">
    <location>
        <begin position="7"/>
        <end position="67"/>
    </location>
</feature>
<evidence type="ECO:0000313" key="8">
    <source>
        <dbReference type="Proteomes" id="UP000251211"/>
    </source>
</evidence>
<feature type="DNA-binding region" description="H-T-H motif" evidence="4">
    <location>
        <begin position="30"/>
        <end position="49"/>
    </location>
</feature>
<keyword evidence="3" id="KW-0804">Transcription</keyword>
<evidence type="ECO:0000256" key="4">
    <source>
        <dbReference type="PROSITE-ProRule" id="PRU00335"/>
    </source>
</evidence>
<dbReference type="PRINTS" id="PR00455">
    <property type="entry name" value="HTHTETR"/>
</dbReference>
<dbReference type="InterPro" id="IPR050109">
    <property type="entry name" value="HTH-type_TetR-like_transc_reg"/>
</dbReference>
<dbReference type="EMBL" id="UAUI01000011">
    <property type="protein sequence ID" value="SPZ39570.1"/>
    <property type="molecule type" value="Genomic_DNA"/>
</dbReference>
<evidence type="ECO:0000256" key="3">
    <source>
        <dbReference type="ARBA" id="ARBA00023163"/>
    </source>
</evidence>
<dbReference type="Pfam" id="PF00440">
    <property type="entry name" value="TetR_N"/>
    <property type="match status" value="1"/>
</dbReference>
<evidence type="ECO:0000256" key="5">
    <source>
        <dbReference type="SAM" id="MobiDB-lite"/>
    </source>
</evidence>
<evidence type="ECO:0000259" key="6">
    <source>
        <dbReference type="PROSITE" id="PS50977"/>
    </source>
</evidence>
<accession>A0AB38FD55</accession>
<evidence type="ECO:0000313" key="7">
    <source>
        <dbReference type="EMBL" id="SPZ39570.1"/>
    </source>
</evidence>
<dbReference type="PANTHER" id="PTHR30055:SF234">
    <property type="entry name" value="HTH-TYPE TRANSCRIPTIONAL REGULATOR BETI"/>
    <property type="match status" value="1"/>
</dbReference>
<evidence type="ECO:0000256" key="2">
    <source>
        <dbReference type="ARBA" id="ARBA00023125"/>
    </source>
</evidence>
<keyword evidence="2 4" id="KW-0238">DNA-binding</keyword>
<evidence type="ECO:0000256" key="1">
    <source>
        <dbReference type="ARBA" id="ARBA00023015"/>
    </source>
</evidence>
<dbReference type="SUPFAM" id="SSF48498">
    <property type="entry name" value="Tetracyclin repressor-like, C-terminal domain"/>
    <property type="match status" value="1"/>
</dbReference>